<dbReference type="Gene3D" id="3.90.1530.10">
    <property type="entry name" value="Conserved hypothetical protein from pyrococcus furiosus pfu- 392566-001, ParB domain"/>
    <property type="match status" value="1"/>
</dbReference>
<reference evidence="2" key="1">
    <citation type="submission" date="2018-11" db="EMBL/GenBank/DDBJ databases">
        <title>Proposal to divide the Flavobacteriaceae and reorganize its genera based on Amino Acid Identity values calculated from whole genome sequences.</title>
        <authorList>
            <person name="Nicholson A.C."/>
            <person name="Gulvik C.A."/>
            <person name="Whitney A.M."/>
            <person name="Humrighouse B.W."/>
            <person name="Bell M."/>
            <person name="Holmes B."/>
            <person name="Steigerwalt A.G."/>
            <person name="Villarma A."/>
            <person name="Sheth M."/>
            <person name="Batra D."/>
            <person name="Pryor J."/>
            <person name="Bernardet J.-F."/>
            <person name="Hugo C."/>
            <person name="Kampfer P."/>
            <person name="Newman J."/>
            <person name="McQuiston J.R."/>
        </authorList>
    </citation>
    <scope>NUCLEOTIDE SEQUENCE [LARGE SCALE GENOMIC DNA]</scope>
    <source>
        <strain evidence="2">G0229</strain>
    </source>
</reference>
<evidence type="ECO:0000313" key="1">
    <source>
        <dbReference type="EMBL" id="AZB23534.1"/>
    </source>
</evidence>
<sequence>MSTEKCAQSAKTVSSIAKAMKNGDISMFSEPIHTYMYKGKTYILDGHHRIKAAIKANQSIEIIELNMERAIKLYKSKIEEIHQGLH</sequence>
<keyword evidence="2" id="KW-1185">Reference proteome</keyword>
<dbReference type="RefSeq" id="WP_123868681.1">
    <property type="nucleotide sequence ID" value="NZ_CP033932.1"/>
</dbReference>
<proteinExistence type="predicted"/>
<protein>
    <submittedName>
        <fullName evidence="1">Uncharacterized protein</fullName>
    </submittedName>
</protein>
<gene>
    <name evidence="1" type="ORF">EG339_02280</name>
</gene>
<evidence type="ECO:0000313" key="2">
    <source>
        <dbReference type="Proteomes" id="UP000271193"/>
    </source>
</evidence>
<dbReference type="InterPro" id="IPR036086">
    <property type="entry name" value="ParB/Sulfiredoxin_sf"/>
</dbReference>
<dbReference type="AlphaFoldDB" id="A0A3G6TB88"/>
<dbReference type="KEGG" id="cben:EG339_02280"/>
<dbReference type="Proteomes" id="UP000271193">
    <property type="component" value="Chromosome"/>
</dbReference>
<dbReference type="GeneID" id="99063628"/>
<dbReference type="EMBL" id="CP033932">
    <property type="protein sequence ID" value="AZB23534.1"/>
    <property type="molecule type" value="Genomic_DNA"/>
</dbReference>
<name>A0A3G6TB88_9FLAO</name>
<organism evidence="1 2">
    <name type="scientific">Chryseobacterium bernardetii</name>
    <dbReference type="NCBI Taxonomy" id="1241978"/>
    <lineage>
        <taxon>Bacteria</taxon>
        <taxon>Pseudomonadati</taxon>
        <taxon>Bacteroidota</taxon>
        <taxon>Flavobacteriia</taxon>
        <taxon>Flavobacteriales</taxon>
        <taxon>Weeksellaceae</taxon>
        <taxon>Chryseobacterium group</taxon>
        <taxon>Chryseobacterium</taxon>
    </lineage>
</organism>
<dbReference type="SUPFAM" id="SSF110849">
    <property type="entry name" value="ParB/Sulfiredoxin"/>
    <property type="match status" value="1"/>
</dbReference>
<accession>A0A3G6TB88</accession>